<dbReference type="AlphaFoldDB" id="A0AAD5RIS9"/>
<feature type="compositionally biased region" description="Polar residues" evidence="1">
    <location>
        <begin position="46"/>
        <end position="55"/>
    </location>
</feature>
<protein>
    <submittedName>
        <fullName evidence="2">Uncharacterized protein</fullName>
    </submittedName>
</protein>
<accession>A0AAD5RIS9</accession>
<evidence type="ECO:0000256" key="1">
    <source>
        <dbReference type="SAM" id="MobiDB-lite"/>
    </source>
</evidence>
<sequence length="355" mass="39810">MADHRDNNTHGESNAVGDAETGDALPRQQAQDEGEKPAEEEHDSTSKQGDSTFMTLNLSAGPTRSVFSFSANRIHLTFAPPGQEKSAANTLEVPMQLLTDNFLYFEKAMAPGRPFPFTEAQEGAVRFDPGEGKPFEIIMAWLMKGDLHLDHKSFGLTLSDYIDTLYFSDYLQMKNFAPFLVQVVSLIRLLLYNDRTTLTVAHLDAAHNHPSNEVKVVLLESFAAAAVRPTLIAGILEGSCDFSVGDSGSHIFHQTPNEWMESRQLNPLSKQTVATVNSHFDKLVEQRPWLGACILKECKQTLMNRARRWGLVLKEPLVWRFQYSDGRLVTLDTSTTTMTLYNDPLGWKEHDFFAI</sequence>
<dbReference type="EMBL" id="JAKWBI020000411">
    <property type="protein sequence ID" value="KAJ2895344.1"/>
    <property type="molecule type" value="Genomic_DNA"/>
</dbReference>
<comment type="caution">
    <text evidence="2">The sequence shown here is derived from an EMBL/GenBank/DDBJ whole genome shotgun (WGS) entry which is preliminary data.</text>
</comment>
<proteinExistence type="predicted"/>
<evidence type="ECO:0000313" key="2">
    <source>
        <dbReference type="EMBL" id="KAJ2895344.1"/>
    </source>
</evidence>
<gene>
    <name evidence="2" type="ORF">MKZ38_006694</name>
</gene>
<organism evidence="2 3">
    <name type="scientific">Zalerion maritima</name>
    <dbReference type="NCBI Taxonomy" id="339359"/>
    <lineage>
        <taxon>Eukaryota</taxon>
        <taxon>Fungi</taxon>
        <taxon>Dikarya</taxon>
        <taxon>Ascomycota</taxon>
        <taxon>Pezizomycotina</taxon>
        <taxon>Sordariomycetes</taxon>
        <taxon>Lulworthiomycetidae</taxon>
        <taxon>Lulworthiales</taxon>
        <taxon>Lulworthiaceae</taxon>
        <taxon>Zalerion</taxon>
    </lineage>
</organism>
<reference evidence="2" key="1">
    <citation type="submission" date="2022-07" db="EMBL/GenBank/DDBJ databases">
        <title>Draft genome sequence of Zalerion maritima ATCC 34329, a (micro)plastics degrading marine fungus.</title>
        <authorList>
            <person name="Paco A."/>
            <person name="Goncalves M.F.M."/>
            <person name="Rocha-Santos T.A.P."/>
            <person name="Alves A."/>
        </authorList>
    </citation>
    <scope>NUCLEOTIDE SEQUENCE</scope>
    <source>
        <strain evidence="2">ATCC 34329</strain>
    </source>
</reference>
<feature type="region of interest" description="Disordered" evidence="1">
    <location>
        <begin position="1"/>
        <end position="55"/>
    </location>
</feature>
<feature type="compositionally biased region" description="Basic and acidic residues" evidence="1">
    <location>
        <begin position="33"/>
        <end position="45"/>
    </location>
</feature>
<keyword evidence="3" id="KW-1185">Reference proteome</keyword>
<dbReference type="Proteomes" id="UP001201980">
    <property type="component" value="Unassembled WGS sequence"/>
</dbReference>
<name>A0AAD5RIS9_9PEZI</name>
<evidence type="ECO:0000313" key="3">
    <source>
        <dbReference type="Proteomes" id="UP001201980"/>
    </source>
</evidence>